<name>A0A5J4V350_9EUKA</name>
<dbReference type="EMBL" id="SNRW01010496">
    <property type="protein sequence ID" value="KAA6376475.1"/>
    <property type="molecule type" value="Genomic_DNA"/>
</dbReference>
<comment type="caution">
    <text evidence="1">The sequence shown here is derived from an EMBL/GenBank/DDBJ whole genome shotgun (WGS) entry which is preliminary data.</text>
</comment>
<gene>
    <name evidence="1" type="ORF">EZS28_027998</name>
</gene>
<protein>
    <recommendedName>
        <fullName evidence="3">Tyr recombinase domain-containing protein</fullName>
    </recommendedName>
</protein>
<organism evidence="1 2">
    <name type="scientific">Streblomastix strix</name>
    <dbReference type="NCBI Taxonomy" id="222440"/>
    <lineage>
        <taxon>Eukaryota</taxon>
        <taxon>Metamonada</taxon>
        <taxon>Preaxostyla</taxon>
        <taxon>Oxymonadida</taxon>
        <taxon>Streblomastigidae</taxon>
        <taxon>Streblomastix</taxon>
    </lineage>
</organism>
<reference evidence="1 2" key="1">
    <citation type="submission" date="2019-03" db="EMBL/GenBank/DDBJ databases">
        <title>Single cell metagenomics reveals metabolic interactions within the superorganism composed of flagellate Streblomastix strix and complex community of Bacteroidetes bacteria on its surface.</title>
        <authorList>
            <person name="Treitli S.C."/>
            <person name="Kolisko M."/>
            <person name="Husnik F."/>
            <person name="Keeling P."/>
            <person name="Hampl V."/>
        </authorList>
    </citation>
    <scope>NUCLEOTIDE SEQUENCE [LARGE SCALE GENOMIC DNA]</scope>
    <source>
        <strain evidence="1">ST1C</strain>
    </source>
</reference>
<evidence type="ECO:0000313" key="2">
    <source>
        <dbReference type="Proteomes" id="UP000324800"/>
    </source>
</evidence>
<dbReference type="Proteomes" id="UP000324800">
    <property type="component" value="Unassembled WGS sequence"/>
</dbReference>
<evidence type="ECO:0000313" key="1">
    <source>
        <dbReference type="EMBL" id="KAA6376475.1"/>
    </source>
</evidence>
<accession>A0A5J4V350</accession>
<sequence length="100" mass="11540">MSIAKISELLTLLIKKIGIEGFTAYQIKHASTIKLAEMGKQESDLNIFTNYAPDFISARNYYICSQKASKRYRSVISDYQSPLGESRFYFNERLLIIMDE</sequence>
<evidence type="ECO:0008006" key="3">
    <source>
        <dbReference type="Google" id="ProtNLM"/>
    </source>
</evidence>
<dbReference type="AlphaFoldDB" id="A0A5J4V350"/>
<proteinExistence type="predicted"/>